<gene>
    <name evidence="1" type="ORF">I4F81_006659</name>
</gene>
<evidence type="ECO:0000313" key="2">
    <source>
        <dbReference type="Proteomes" id="UP000798662"/>
    </source>
</evidence>
<accession>A0ACC3C1A8</accession>
<name>A0ACC3C1A8_PYRYE</name>
<proteinExistence type="predicted"/>
<organism evidence="1 2">
    <name type="scientific">Pyropia yezoensis</name>
    <name type="common">Susabi-nori</name>
    <name type="synonym">Porphyra yezoensis</name>
    <dbReference type="NCBI Taxonomy" id="2788"/>
    <lineage>
        <taxon>Eukaryota</taxon>
        <taxon>Rhodophyta</taxon>
        <taxon>Bangiophyceae</taxon>
        <taxon>Bangiales</taxon>
        <taxon>Bangiaceae</taxon>
        <taxon>Pyropia</taxon>
    </lineage>
</organism>
<protein>
    <submittedName>
        <fullName evidence="1">Uncharacterized protein</fullName>
    </submittedName>
</protein>
<dbReference type="Proteomes" id="UP000798662">
    <property type="component" value="Chromosome 2"/>
</dbReference>
<evidence type="ECO:0000313" key="1">
    <source>
        <dbReference type="EMBL" id="KAK1864109.1"/>
    </source>
</evidence>
<comment type="caution">
    <text evidence="1">The sequence shown here is derived from an EMBL/GenBank/DDBJ whole genome shotgun (WGS) entry which is preliminary data.</text>
</comment>
<keyword evidence="2" id="KW-1185">Reference proteome</keyword>
<reference evidence="1" key="1">
    <citation type="submission" date="2019-11" db="EMBL/GenBank/DDBJ databases">
        <title>Nori genome reveals adaptations in red seaweeds to the harsh intertidal environment.</title>
        <authorList>
            <person name="Wang D."/>
            <person name="Mao Y."/>
        </authorList>
    </citation>
    <scope>NUCLEOTIDE SEQUENCE</scope>
    <source>
        <tissue evidence="1">Gametophyte</tissue>
    </source>
</reference>
<sequence>MQSMKASRPPRRRRRPPMRAVITAAAAAAAAAAATAAATLLVLSPPTPAVALQVIVSAGVPPFPSPGPQYTLALPPTGGTVPPGGRPLADADEAVPVGLTTPSGQRLQCGVPVQRPPGGEAVAAAARRARAASRGALFDGIETLLSAYDGLCFLRLEGWWTYEFCYGSSVIQRHIPRDGEEETSYTLGLAQPPLRGAGGSGGSGSMPGGVAPTRDPDAAATAAAAGAASGSAVGAGGGDGVRAPQGSAGSAEETAAPGASPPPLPQTAPPYVQVYTNGTPCDLSDGTPRRITIRYLCSTALHGPLATRVTPPGEGTSSSTAGGTGTRPGSSGGGGTPSTREGAPPTGPVTAHYIAAIREPASCVYELDFVNDAVCAHEAYAQEDAVGAKTVWCTLEDEGEEEFEEGWGGGGGARGRARGGGTVRAGLGAPEGGGRGFRGFGGGRMGRASILF</sequence>
<dbReference type="EMBL" id="CM020619">
    <property type="protein sequence ID" value="KAK1864109.1"/>
    <property type="molecule type" value="Genomic_DNA"/>
</dbReference>